<keyword evidence="1" id="KW-1133">Transmembrane helix</keyword>
<feature type="transmembrane region" description="Helical" evidence="1">
    <location>
        <begin position="316"/>
        <end position="336"/>
    </location>
</feature>
<feature type="transmembrane region" description="Helical" evidence="1">
    <location>
        <begin position="12"/>
        <end position="34"/>
    </location>
</feature>
<feature type="transmembrane region" description="Helical" evidence="1">
    <location>
        <begin position="136"/>
        <end position="157"/>
    </location>
</feature>
<reference evidence="2 3" key="1">
    <citation type="submission" date="2018-04" db="EMBL/GenBank/DDBJ databases">
        <title>Chitinophaga fuyangensis sp. nov., isolated from soil in a chemical factory.</title>
        <authorList>
            <person name="Chen K."/>
        </authorList>
    </citation>
    <scope>NUCLEOTIDE SEQUENCE [LARGE SCALE GENOMIC DNA]</scope>
    <source>
        <strain evidence="2 3">LY-1</strain>
    </source>
</reference>
<dbReference type="Proteomes" id="UP000244450">
    <property type="component" value="Unassembled WGS sequence"/>
</dbReference>
<gene>
    <name evidence="2" type="ORF">DCC81_00300</name>
</gene>
<dbReference type="InterPro" id="IPR005625">
    <property type="entry name" value="PepSY-ass_TM"/>
</dbReference>
<dbReference type="EMBL" id="QCYK01000001">
    <property type="protein sequence ID" value="PUZ27968.1"/>
    <property type="molecule type" value="Genomic_DNA"/>
</dbReference>
<protein>
    <submittedName>
        <fullName evidence="2">PepSY domain-containing protein</fullName>
    </submittedName>
</protein>
<name>A0A2T7BJX5_9BACT</name>
<proteinExistence type="predicted"/>
<evidence type="ECO:0000313" key="3">
    <source>
        <dbReference type="Proteomes" id="UP000244450"/>
    </source>
</evidence>
<evidence type="ECO:0000256" key="1">
    <source>
        <dbReference type="SAM" id="Phobius"/>
    </source>
</evidence>
<keyword evidence="1" id="KW-0812">Transmembrane</keyword>
<dbReference type="Pfam" id="PF03929">
    <property type="entry name" value="PepSY_TM"/>
    <property type="match status" value="1"/>
</dbReference>
<dbReference type="RefSeq" id="WP_108684609.1">
    <property type="nucleotide sequence ID" value="NZ_QCYK01000001.1"/>
</dbReference>
<evidence type="ECO:0000313" key="2">
    <source>
        <dbReference type="EMBL" id="PUZ27968.1"/>
    </source>
</evidence>
<feature type="transmembrane region" description="Helical" evidence="1">
    <location>
        <begin position="187"/>
        <end position="207"/>
    </location>
</feature>
<accession>A0A2T7BJX5</accession>
<keyword evidence="3" id="KW-1185">Reference proteome</keyword>
<organism evidence="2 3">
    <name type="scientific">Chitinophaga parva</name>
    <dbReference type="NCBI Taxonomy" id="2169414"/>
    <lineage>
        <taxon>Bacteria</taxon>
        <taxon>Pseudomonadati</taxon>
        <taxon>Bacteroidota</taxon>
        <taxon>Chitinophagia</taxon>
        <taxon>Chitinophagales</taxon>
        <taxon>Chitinophagaceae</taxon>
        <taxon>Chitinophaga</taxon>
    </lineage>
</organism>
<comment type="caution">
    <text evidence="2">The sequence shown here is derived from an EMBL/GenBank/DDBJ whole genome shotgun (WGS) entry which is preliminary data.</text>
</comment>
<dbReference type="PANTHER" id="PTHR34219">
    <property type="entry name" value="IRON-REGULATED INNER MEMBRANE PROTEIN-RELATED"/>
    <property type="match status" value="1"/>
</dbReference>
<dbReference type="PROSITE" id="PS51257">
    <property type="entry name" value="PROKAR_LIPOPROTEIN"/>
    <property type="match status" value="1"/>
</dbReference>
<keyword evidence="1" id="KW-0472">Membrane</keyword>
<dbReference type="OrthoDB" id="111691at2"/>
<sequence length="351" mass="39427">MTFRKLINTLHLYLGLVSGILILIVATTGCILAFEDEIRFATQHSALYVTPENKPQASVEQLISVVKKYDAKAKLAQVRYLGNPSRAVLCYLKDKRIIFVNPYNEQVVSVRNPDTDFFTVVLSIHRTLMLGKTGETIILCNVVVFLVMVLSGFVLWLPRKIKQLKQAITIKANASAKRRYFDLHSVFGFYGFIPLVMICLTGISMATGGSDKKVRSLQMGTKPSKNFYDSLVAQVYHKEPVEMLRVSFPADSMGVVNVLMRYETNGLRKQSSFTFDRYSGVLLKSDTYQDKPFIQRFFGSSYEIHTGRVFGIPGKIIMFLAGLIALSLPITGWLIWTGKRKKKPAPVAMAA</sequence>
<dbReference type="AlphaFoldDB" id="A0A2T7BJX5"/>